<feature type="domain" description="HTH gntR-type" evidence="7">
    <location>
        <begin position="1"/>
        <end position="69"/>
    </location>
</feature>
<dbReference type="InterPro" id="IPR036388">
    <property type="entry name" value="WH-like_DNA-bd_sf"/>
</dbReference>
<evidence type="ECO:0000256" key="4">
    <source>
        <dbReference type="ARBA" id="ARBA00023125"/>
    </source>
</evidence>
<proteinExistence type="inferred from homology"/>
<dbReference type="OMA" id="IDSVIHY"/>
<evidence type="ECO:0000256" key="3">
    <source>
        <dbReference type="ARBA" id="ARBA00023015"/>
    </source>
</evidence>
<dbReference type="PANTHER" id="PTHR46577">
    <property type="entry name" value="HTH-TYPE TRANSCRIPTIONAL REGULATORY PROTEIN GABR"/>
    <property type="match status" value="1"/>
</dbReference>
<dbReference type="InterPro" id="IPR015424">
    <property type="entry name" value="PyrdxlP-dep_Trfase"/>
</dbReference>
<comment type="similarity">
    <text evidence="1">In the C-terminal section; belongs to the class-I pyridoxal-phosphate-dependent aminotransferase family.</text>
</comment>
<organism evidence="8 9">
    <name type="scientific">Ruegeria pomeroyi</name>
    <dbReference type="NCBI Taxonomy" id="89184"/>
    <lineage>
        <taxon>Bacteria</taxon>
        <taxon>Pseudomonadati</taxon>
        <taxon>Pseudomonadota</taxon>
        <taxon>Alphaproteobacteria</taxon>
        <taxon>Rhodobacterales</taxon>
        <taxon>Roseobacteraceae</taxon>
        <taxon>Ruegeria</taxon>
    </lineage>
</organism>
<dbReference type="Gene3D" id="1.10.10.10">
    <property type="entry name" value="Winged helix-like DNA-binding domain superfamily/Winged helix DNA-binding domain"/>
    <property type="match status" value="1"/>
</dbReference>
<dbReference type="SMART" id="SM00345">
    <property type="entry name" value="HTH_GNTR"/>
    <property type="match status" value="1"/>
</dbReference>
<evidence type="ECO:0000313" key="8">
    <source>
        <dbReference type="EMBL" id="NVK96772.1"/>
    </source>
</evidence>
<keyword evidence="4" id="KW-0238">DNA-binding</keyword>
<accession>A0A850LGQ1</accession>
<evidence type="ECO:0000313" key="9">
    <source>
        <dbReference type="Proteomes" id="UP000565723"/>
    </source>
</evidence>
<dbReference type="RefSeq" id="WP_011241945.1">
    <property type="nucleotide sequence ID" value="NZ_JABXIY010000020.1"/>
</dbReference>
<sequence>MKKIDRVIESIQSRITEGRLKPGQKLPSIRQAVDEFGVSKNTVIEAYERLSARGLIRSVHGAGFFVCASTPAPLSKATQPAHIVEAVDRLTLLTAQLDQEKLPVRVGDGRPPQSWMNDALPLRMKGNIFKNFVGDPSGYGGVSGHLQLRELIAARSNRADMSVHPDQIVTTFGANHALDLIIRRYLEPGDVVLVDDPGYYPLLGKFKLAKIRAIGVPRTPTGPDLDVMETLAAAHGPKMFFTQSTCQNPTGSSMSLPVAHGVLQVAQRFGLMVIDNDPFTDLPGNAGVPLSALDAFNSVIAISSFSKLLSASFRVGYVIARPEVARELTELKLLTVVNSSRFSEMVIAELIKSQRYGRHLNKLVNRLEEARRDYHRKVRKLGLDVFCAQETGYYSFLQLPHTVDEGQLVRKASAAGIMLAPGRLFAVDENPARPALRINVTRADDPRFYRFLKRQVIDGQV</sequence>
<dbReference type="InterPro" id="IPR036390">
    <property type="entry name" value="WH_DNA-bd_sf"/>
</dbReference>
<dbReference type="SUPFAM" id="SSF53383">
    <property type="entry name" value="PLP-dependent transferases"/>
    <property type="match status" value="1"/>
</dbReference>
<dbReference type="InterPro" id="IPR000524">
    <property type="entry name" value="Tscrpt_reg_HTH_GntR"/>
</dbReference>
<gene>
    <name evidence="8" type="ORF">HW564_07570</name>
</gene>
<evidence type="ECO:0000256" key="5">
    <source>
        <dbReference type="ARBA" id="ARBA00023163"/>
    </source>
</evidence>
<keyword evidence="8" id="KW-0808">Transferase</keyword>
<dbReference type="InterPro" id="IPR015422">
    <property type="entry name" value="PyrdxlP-dep_Trfase_small"/>
</dbReference>
<evidence type="ECO:0000259" key="7">
    <source>
        <dbReference type="PROSITE" id="PS50949"/>
    </source>
</evidence>
<dbReference type="PROSITE" id="PS50949">
    <property type="entry name" value="HTH_GNTR"/>
    <property type="match status" value="1"/>
</dbReference>
<feature type="coiled-coil region" evidence="6">
    <location>
        <begin position="353"/>
        <end position="380"/>
    </location>
</feature>
<evidence type="ECO:0000256" key="2">
    <source>
        <dbReference type="ARBA" id="ARBA00022898"/>
    </source>
</evidence>
<dbReference type="SUPFAM" id="SSF46785">
    <property type="entry name" value="Winged helix' DNA-binding domain"/>
    <property type="match status" value="1"/>
</dbReference>
<dbReference type="Proteomes" id="UP000565723">
    <property type="component" value="Unassembled WGS sequence"/>
</dbReference>
<dbReference type="AlphaFoldDB" id="A0A850LGQ1"/>
<dbReference type="GO" id="GO:0003700">
    <property type="term" value="F:DNA-binding transcription factor activity"/>
    <property type="evidence" value="ECO:0007669"/>
    <property type="project" value="InterPro"/>
</dbReference>
<dbReference type="GO" id="GO:0003677">
    <property type="term" value="F:DNA binding"/>
    <property type="evidence" value="ECO:0007669"/>
    <property type="project" value="UniProtKB-KW"/>
</dbReference>
<reference evidence="8 9" key="1">
    <citation type="journal article" date="2020" name="Proc. Natl. Acad. Sci. U.S.A.">
        <title>Ecological drivers of bacterial community assembly in synthetic phycospheres.</title>
        <authorList>
            <person name="Fu H."/>
            <person name="Uchimiya M."/>
            <person name="Gore J."/>
            <person name="Moran M.A."/>
        </authorList>
    </citation>
    <scope>NUCLEOTIDE SEQUENCE [LARGE SCALE GENOMIC DNA]</scope>
    <source>
        <strain evidence="8">HF-Din03</strain>
    </source>
</reference>
<protein>
    <submittedName>
        <fullName evidence="8">PLP-dependent aminotransferase family protein</fullName>
    </submittedName>
</protein>
<dbReference type="Pfam" id="PF00392">
    <property type="entry name" value="GntR"/>
    <property type="match status" value="1"/>
</dbReference>
<keyword evidence="5" id="KW-0804">Transcription</keyword>
<dbReference type="GO" id="GO:0008483">
    <property type="term" value="F:transaminase activity"/>
    <property type="evidence" value="ECO:0007669"/>
    <property type="project" value="UniProtKB-KW"/>
</dbReference>
<dbReference type="Gene3D" id="3.90.1150.10">
    <property type="entry name" value="Aspartate Aminotransferase, domain 1"/>
    <property type="match status" value="1"/>
</dbReference>
<dbReference type="EMBL" id="JABXIY010000020">
    <property type="protein sequence ID" value="NVK96772.1"/>
    <property type="molecule type" value="Genomic_DNA"/>
</dbReference>
<dbReference type="CDD" id="cd07377">
    <property type="entry name" value="WHTH_GntR"/>
    <property type="match status" value="1"/>
</dbReference>
<name>A0A850LGQ1_9RHOB</name>
<keyword evidence="6" id="KW-0175">Coiled coil</keyword>
<dbReference type="CDD" id="cd00609">
    <property type="entry name" value="AAT_like"/>
    <property type="match status" value="1"/>
</dbReference>
<dbReference type="PANTHER" id="PTHR46577:SF2">
    <property type="entry name" value="TRANSCRIPTIONAL REGULATORY PROTEIN"/>
    <property type="match status" value="1"/>
</dbReference>
<evidence type="ECO:0000256" key="6">
    <source>
        <dbReference type="SAM" id="Coils"/>
    </source>
</evidence>
<dbReference type="Gene3D" id="3.40.640.10">
    <property type="entry name" value="Type I PLP-dependent aspartate aminotransferase-like (Major domain)"/>
    <property type="match status" value="1"/>
</dbReference>
<dbReference type="PRINTS" id="PR00035">
    <property type="entry name" value="HTHGNTR"/>
</dbReference>
<keyword evidence="8" id="KW-0032">Aminotransferase</keyword>
<comment type="caution">
    <text evidence="8">The sequence shown here is derived from an EMBL/GenBank/DDBJ whole genome shotgun (WGS) entry which is preliminary data.</text>
</comment>
<dbReference type="InterPro" id="IPR015421">
    <property type="entry name" value="PyrdxlP-dep_Trfase_major"/>
</dbReference>
<dbReference type="InterPro" id="IPR051446">
    <property type="entry name" value="HTH_trans_reg/aminotransferase"/>
</dbReference>
<keyword evidence="2" id="KW-0663">Pyridoxal phosphate</keyword>
<dbReference type="Pfam" id="PF00155">
    <property type="entry name" value="Aminotran_1_2"/>
    <property type="match status" value="1"/>
</dbReference>
<evidence type="ECO:0000256" key="1">
    <source>
        <dbReference type="ARBA" id="ARBA00005384"/>
    </source>
</evidence>
<dbReference type="InterPro" id="IPR004839">
    <property type="entry name" value="Aminotransferase_I/II_large"/>
</dbReference>
<dbReference type="GO" id="GO:0030170">
    <property type="term" value="F:pyridoxal phosphate binding"/>
    <property type="evidence" value="ECO:0007669"/>
    <property type="project" value="InterPro"/>
</dbReference>
<keyword evidence="3" id="KW-0805">Transcription regulation</keyword>